<proteinExistence type="predicted"/>
<feature type="region of interest" description="Disordered" evidence="1">
    <location>
        <begin position="331"/>
        <end position="403"/>
    </location>
</feature>
<dbReference type="Pfam" id="PF01412">
    <property type="entry name" value="ArfGap"/>
    <property type="match status" value="1"/>
</dbReference>
<feature type="compositionally biased region" description="Polar residues" evidence="1">
    <location>
        <begin position="380"/>
        <end position="396"/>
    </location>
</feature>
<dbReference type="InterPro" id="IPR038508">
    <property type="entry name" value="ArfGAP_dom_sf"/>
</dbReference>
<dbReference type="Gene3D" id="1.10.220.150">
    <property type="entry name" value="Arf GTPase activating protein"/>
    <property type="match status" value="1"/>
</dbReference>
<dbReference type="InterPro" id="IPR044820">
    <property type="entry name" value="AGD14-like"/>
</dbReference>
<gene>
    <name evidence="3" type="ORF">LWI28_012195</name>
</gene>
<feature type="compositionally biased region" description="Polar residues" evidence="1">
    <location>
        <begin position="558"/>
        <end position="571"/>
    </location>
</feature>
<feature type="region of interest" description="Disordered" evidence="1">
    <location>
        <begin position="196"/>
        <end position="246"/>
    </location>
</feature>
<dbReference type="InterPro" id="IPR037278">
    <property type="entry name" value="ARFGAP/RecO"/>
</dbReference>
<feature type="compositionally biased region" description="Basic and acidic residues" evidence="1">
    <location>
        <begin position="219"/>
        <end position="243"/>
    </location>
</feature>
<organism evidence="3 4">
    <name type="scientific">Acer negundo</name>
    <name type="common">Box elder</name>
    <dbReference type="NCBI Taxonomy" id="4023"/>
    <lineage>
        <taxon>Eukaryota</taxon>
        <taxon>Viridiplantae</taxon>
        <taxon>Streptophyta</taxon>
        <taxon>Embryophyta</taxon>
        <taxon>Tracheophyta</taxon>
        <taxon>Spermatophyta</taxon>
        <taxon>Magnoliopsida</taxon>
        <taxon>eudicotyledons</taxon>
        <taxon>Gunneridae</taxon>
        <taxon>Pentapetalae</taxon>
        <taxon>rosids</taxon>
        <taxon>malvids</taxon>
        <taxon>Sapindales</taxon>
        <taxon>Sapindaceae</taxon>
        <taxon>Hippocastanoideae</taxon>
        <taxon>Acereae</taxon>
        <taxon>Acer</taxon>
    </lineage>
</organism>
<protein>
    <recommendedName>
        <fullName evidence="2">Arf-GAP domain-containing protein</fullName>
    </recommendedName>
</protein>
<feature type="region of interest" description="Disordered" evidence="1">
    <location>
        <begin position="558"/>
        <end position="599"/>
    </location>
</feature>
<sequence>MRRLSMKWNEMTREENLPALSACSFSAVKVFSNRFDNVFAGMDVVFPLSNGRSCERLEKNFSLAATYCGGYVEVDMVVDDVTGTHNFSGCIELRWQHCREFTHRVKSVSMAKFTTEEVSALQAAGNERARQIYLKEWDHQRQSHPDCSNLNKIREFIRHVYVDRRYTGESSGKLPKLRMGEKEEFGESRKVDIYRGESRSPRYESRYEQSSSGIFGSGRRSDDKSSRYYYDERRSPRYAKENSRYSGLRKTPARFEVVDDRVRDDRFRSSRRSDNLYITNRENKSGSRSPDSQSSRSSSSSLAVRPLKNILGETALPLDVGRIAKVINGKEADGSANKQNIAPSGSRHSADEKPVEHKKEPVESLIDFDSNPAAPDTAAETKQITPLNNGGNQSPHETLAQEKAPVAPKPNTLDFLLFELSSPTSIGNNSGNPPTIFTENNIPAGGVSSAAMPPMPMSLSPASNIASTNVLTINMPAAGVSPVAPLEHMLTLPSSVDAASITAQTTYFPVQQSGGNMAMTGVSTAAPLDQMTAESSSFTPKQTSILVGALNNQPWSSSLIPSTQVPSSASAEHTPKPAAQGTISAVGSDPLPGETNSTGRMELPMDLFTSSYIPAPAPAPLSRWQSGPPQAMGYNTQYYPNTMLVPAYYNQAKSMNPFDFGGETAPMQGTQFPSMTSLQGNLPNVGFARTSSFDSYSRGLMAPQSPSFSSAISPSPFMGQQAHTNMTPSRLQGVDGFGGDGSLFGSTNTPQQPTSGCSTSTTTTNFFNSLGGNPFG</sequence>
<dbReference type="Proteomes" id="UP001064489">
    <property type="component" value="Chromosome 6"/>
</dbReference>
<dbReference type="GO" id="GO:0005096">
    <property type="term" value="F:GTPase activator activity"/>
    <property type="evidence" value="ECO:0007669"/>
    <property type="project" value="InterPro"/>
</dbReference>
<dbReference type="SUPFAM" id="SSF57863">
    <property type="entry name" value="ArfGap/RecO-like zinc finger"/>
    <property type="match status" value="1"/>
</dbReference>
<keyword evidence="4" id="KW-1185">Reference proteome</keyword>
<dbReference type="AlphaFoldDB" id="A0AAD5NZ23"/>
<dbReference type="PANTHER" id="PTHR46085">
    <property type="entry name" value="ARFGAP/RECO-RELATED"/>
    <property type="match status" value="1"/>
</dbReference>
<evidence type="ECO:0000313" key="3">
    <source>
        <dbReference type="EMBL" id="KAI9191699.1"/>
    </source>
</evidence>
<name>A0AAD5NZ23_ACENE</name>
<feature type="compositionally biased region" description="Basic and acidic residues" evidence="1">
    <location>
        <begin position="348"/>
        <end position="362"/>
    </location>
</feature>
<dbReference type="EMBL" id="JAJSOW010000004">
    <property type="protein sequence ID" value="KAI9191699.1"/>
    <property type="molecule type" value="Genomic_DNA"/>
</dbReference>
<dbReference type="InterPro" id="IPR001164">
    <property type="entry name" value="ArfGAP_dom"/>
</dbReference>
<accession>A0AAD5NZ23</accession>
<comment type="caution">
    <text evidence="3">The sequence shown here is derived from an EMBL/GenBank/DDBJ whole genome shotgun (WGS) entry which is preliminary data.</text>
</comment>
<evidence type="ECO:0000256" key="1">
    <source>
        <dbReference type="SAM" id="MobiDB-lite"/>
    </source>
</evidence>
<feature type="compositionally biased region" description="Polar residues" evidence="1">
    <location>
        <begin position="336"/>
        <end position="347"/>
    </location>
</feature>
<reference evidence="3" key="2">
    <citation type="submission" date="2023-02" db="EMBL/GenBank/DDBJ databases">
        <authorList>
            <person name="Swenson N.G."/>
            <person name="Wegrzyn J.L."/>
            <person name="Mcevoy S.L."/>
        </authorList>
    </citation>
    <scope>NUCLEOTIDE SEQUENCE</scope>
    <source>
        <strain evidence="3">91603</strain>
        <tissue evidence="3">Leaf</tissue>
    </source>
</reference>
<evidence type="ECO:0000259" key="2">
    <source>
        <dbReference type="Pfam" id="PF01412"/>
    </source>
</evidence>
<feature type="region of interest" description="Disordered" evidence="1">
    <location>
        <begin position="273"/>
        <end position="303"/>
    </location>
</feature>
<feature type="compositionally biased region" description="Low complexity" evidence="1">
    <location>
        <begin position="286"/>
        <end position="301"/>
    </location>
</feature>
<evidence type="ECO:0000313" key="4">
    <source>
        <dbReference type="Proteomes" id="UP001064489"/>
    </source>
</evidence>
<dbReference type="PANTHER" id="PTHR46085:SF16">
    <property type="entry name" value="ARFGAP_RECO-LIKE ZINC FINGER DOMAIN-CONTAINING PROTEIN"/>
    <property type="match status" value="1"/>
</dbReference>
<feature type="compositionally biased region" description="Basic and acidic residues" evidence="1">
    <location>
        <begin position="196"/>
        <end position="207"/>
    </location>
</feature>
<reference evidence="3" key="1">
    <citation type="journal article" date="2022" name="Plant J.">
        <title>Strategies of tolerance reflected in two North American maple genomes.</title>
        <authorList>
            <person name="McEvoy S.L."/>
            <person name="Sezen U.U."/>
            <person name="Trouern-Trend A."/>
            <person name="McMahon S.M."/>
            <person name="Schaberg P.G."/>
            <person name="Yang J."/>
            <person name="Wegrzyn J.L."/>
            <person name="Swenson N.G."/>
        </authorList>
    </citation>
    <scope>NUCLEOTIDE SEQUENCE</scope>
    <source>
        <strain evidence="3">91603</strain>
    </source>
</reference>
<feature type="domain" description="Arf-GAP" evidence="2">
    <location>
        <begin position="102"/>
        <end position="167"/>
    </location>
</feature>